<keyword evidence="3" id="KW-1185">Reference proteome</keyword>
<keyword evidence="1" id="KW-0472">Membrane</keyword>
<comment type="caution">
    <text evidence="2">The sequence shown here is derived from an EMBL/GenBank/DDBJ whole genome shotgun (WGS) entry which is preliminary data.</text>
</comment>
<evidence type="ECO:0000313" key="2">
    <source>
        <dbReference type="EMBL" id="CAI2384060.1"/>
    </source>
</evidence>
<dbReference type="EMBL" id="CAMPGE010026370">
    <property type="protein sequence ID" value="CAI2384060.1"/>
    <property type="molecule type" value="Genomic_DNA"/>
</dbReference>
<reference evidence="2" key="1">
    <citation type="submission" date="2023-07" db="EMBL/GenBank/DDBJ databases">
        <authorList>
            <consortium name="AG Swart"/>
            <person name="Singh M."/>
            <person name="Singh A."/>
            <person name="Seah K."/>
            <person name="Emmerich C."/>
        </authorList>
    </citation>
    <scope>NUCLEOTIDE SEQUENCE</scope>
    <source>
        <strain evidence="2">DP1</strain>
    </source>
</reference>
<protein>
    <submittedName>
        <fullName evidence="2">Uncharacterized protein</fullName>
    </submittedName>
</protein>
<dbReference type="Proteomes" id="UP001295684">
    <property type="component" value="Unassembled WGS sequence"/>
</dbReference>
<proteinExistence type="predicted"/>
<organism evidence="2 3">
    <name type="scientific">Euplotes crassus</name>
    <dbReference type="NCBI Taxonomy" id="5936"/>
    <lineage>
        <taxon>Eukaryota</taxon>
        <taxon>Sar</taxon>
        <taxon>Alveolata</taxon>
        <taxon>Ciliophora</taxon>
        <taxon>Intramacronucleata</taxon>
        <taxon>Spirotrichea</taxon>
        <taxon>Hypotrichia</taxon>
        <taxon>Euplotida</taxon>
        <taxon>Euplotidae</taxon>
        <taxon>Moneuplotes</taxon>
    </lineage>
</organism>
<accession>A0AAD1Y3D2</accession>
<keyword evidence="1" id="KW-0812">Transmembrane</keyword>
<evidence type="ECO:0000256" key="1">
    <source>
        <dbReference type="SAM" id="Phobius"/>
    </source>
</evidence>
<gene>
    <name evidence="2" type="ORF">ECRASSUSDP1_LOCUS25580</name>
</gene>
<sequence>MKDKNPYKMPVRASQPKPSRYEQFMNKLELKGYKAANKIHRYFVNCIFLFMGYNLYIFVREYNAYWRLRRDSDLPEEWLEDIPKNTKEFDMEKERIEREKRIT</sequence>
<dbReference type="AlphaFoldDB" id="A0AAD1Y3D2"/>
<name>A0AAD1Y3D2_EUPCR</name>
<keyword evidence="1" id="KW-1133">Transmembrane helix</keyword>
<evidence type="ECO:0000313" key="3">
    <source>
        <dbReference type="Proteomes" id="UP001295684"/>
    </source>
</evidence>
<feature type="transmembrane region" description="Helical" evidence="1">
    <location>
        <begin position="39"/>
        <end position="59"/>
    </location>
</feature>